<proteinExistence type="predicted"/>
<dbReference type="Pfam" id="PF11248">
    <property type="entry name" value="DUF3046"/>
    <property type="match status" value="1"/>
</dbReference>
<gene>
    <name evidence="1" type="ORF">GE115_17360</name>
</gene>
<dbReference type="Proteomes" id="UP000431080">
    <property type="component" value="Unassembled WGS sequence"/>
</dbReference>
<dbReference type="EMBL" id="WJIF01000015">
    <property type="protein sequence ID" value="MRG61630.1"/>
    <property type="molecule type" value="Genomic_DNA"/>
</dbReference>
<dbReference type="AlphaFoldDB" id="A0A6I2FG32"/>
<dbReference type="RefSeq" id="WP_312855332.1">
    <property type="nucleotide sequence ID" value="NZ_WJIF01000015.1"/>
</dbReference>
<keyword evidence="2" id="KW-1185">Reference proteome</keyword>
<name>A0A6I2FG32_9MICO</name>
<protein>
    <submittedName>
        <fullName evidence="1">DUF3046 domain-containing protein</fullName>
    </submittedName>
</protein>
<dbReference type="InterPro" id="IPR021408">
    <property type="entry name" value="DUF3046"/>
</dbReference>
<organism evidence="1 2">
    <name type="scientific">Agromyces agglutinans</name>
    <dbReference type="NCBI Taxonomy" id="2662258"/>
    <lineage>
        <taxon>Bacteria</taxon>
        <taxon>Bacillati</taxon>
        <taxon>Actinomycetota</taxon>
        <taxon>Actinomycetes</taxon>
        <taxon>Micrococcales</taxon>
        <taxon>Microbacteriaceae</taxon>
        <taxon>Agromyces</taxon>
    </lineage>
</organism>
<comment type="caution">
    <text evidence="1">The sequence shown here is derived from an EMBL/GenBank/DDBJ whole genome shotgun (WGS) entry which is preliminary data.</text>
</comment>
<evidence type="ECO:0000313" key="1">
    <source>
        <dbReference type="EMBL" id="MRG61630.1"/>
    </source>
</evidence>
<accession>A0A6I2FG32</accession>
<reference evidence="1 2" key="1">
    <citation type="submission" date="2019-10" db="EMBL/GenBank/DDBJ databases">
        <authorList>
            <person name="Nie G."/>
            <person name="Ming H."/>
            <person name="Yi B."/>
        </authorList>
    </citation>
    <scope>NUCLEOTIDE SEQUENCE [LARGE SCALE GENOMIC DNA]</scope>
    <source>
        <strain evidence="1 2">CFH 90414</strain>
    </source>
</reference>
<sequence length="76" mass="8293">MKRSEFQIAVETEFGAGYAGALLRDLTMEALGGRTAREALAAGVPPREVWLALCEATDVPVERRHGVGQREPGRDR</sequence>
<evidence type="ECO:0000313" key="2">
    <source>
        <dbReference type="Proteomes" id="UP000431080"/>
    </source>
</evidence>